<name>A0ABD2AF88_VESSQ</name>
<dbReference type="EMBL" id="JAUDFV010000151">
    <property type="protein sequence ID" value="KAL2719264.1"/>
    <property type="molecule type" value="Genomic_DNA"/>
</dbReference>
<reference evidence="2 3" key="1">
    <citation type="journal article" date="2024" name="Ann. Entomol. Soc. Am.">
        <title>Genomic analyses of the southern and eastern yellowjacket wasps (Hymenoptera: Vespidae) reveal evolutionary signatures of social life.</title>
        <authorList>
            <person name="Catto M.A."/>
            <person name="Caine P.B."/>
            <person name="Orr S.E."/>
            <person name="Hunt B.G."/>
            <person name="Goodisman M.A.D."/>
        </authorList>
    </citation>
    <scope>NUCLEOTIDE SEQUENCE [LARGE SCALE GENOMIC DNA]</scope>
    <source>
        <strain evidence="2">233</strain>
        <tissue evidence="2">Head and thorax</tissue>
    </source>
</reference>
<dbReference type="Pfam" id="PF13843">
    <property type="entry name" value="DDE_Tnp_1_7"/>
    <property type="match status" value="1"/>
</dbReference>
<comment type="caution">
    <text evidence="2">The sequence shown here is derived from an EMBL/GenBank/DDBJ whole genome shotgun (WGS) entry which is preliminary data.</text>
</comment>
<dbReference type="PANTHER" id="PTHR46599">
    <property type="entry name" value="PIGGYBAC TRANSPOSABLE ELEMENT-DERIVED PROTEIN 4"/>
    <property type="match status" value="1"/>
</dbReference>
<accession>A0ABD2AF88</accession>
<evidence type="ECO:0000259" key="1">
    <source>
        <dbReference type="Pfam" id="PF13843"/>
    </source>
</evidence>
<dbReference type="AlphaFoldDB" id="A0ABD2AF88"/>
<dbReference type="Proteomes" id="UP001607302">
    <property type="component" value="Unassembled WGS sequence"/>
</dbReference>
<dbReference type="PANTHER" id="PTHR46599:SF3">
    <property type="entry name" value="PIGGYBAC TRANSPOSABLE ELEMENT-DERIVED PROTEIN 4"/>
    <property type="match status" value="1"/>
</dbReference>
<gene>
    <name evidence="2" type="ORF">V1478_011683</name>
</gene>
<evidence type="ECO:0000313" key="2">
    <source>
        <dbReference type="EMBL" id="KAL2719264.1"/>
    </source>
</evidence>
<keyword evidence="3" id="KW-1185">Reference proteome</keyword>
<dbReference type="InterPro" id="IPR029526">
    <property type="entry name" value="PGBD"/>
</dbReference>
<protein>
    <submittedName>
        <fullName evidence="2">PiggyBac transposable element-derived protein 4-like isoform X1</fullName>
    </submittedName>
</protein>
<organism evidence="2 3">
    <name type="scientific">Vespula squamosa</name>
    <name type="common">Southern yellow jacket</name>
    <name type="synonym">Wasp</name>
    <dbReference type="NCBI Taxonomy" id="30214"/>
    <lineage>
        <taxon>Eukaryota</taxon>
        <taxon>Metazoa</taxon>
        <taxon>Ecdysozoa</taxon>
        <taxon>Arthropoda</taxon>
        <taxon>Hexapoda</taxon>
        <taxon>Insecta</taxon>
        <taxon>Pterygota</taxon>
        <taxon>Neoptera</taxon>
        <taxon>Endopterygota</taxon>
        <taxon>Hymenoptera</taxon>
        <taxon>Apocrita</taxon>
        <taxon>Aculeata</taxon>
        <taxon>Vespoidea</taxon>
        <taxon>Vespidae</taxon>
        <taxon>Vespinae</taxon>
        <taxon>Vespula</taxon>
    </lineage>
</organism>
<feature type="domain" description="PiggyBac transposable element-derived protein" evidence="1">
    <location>
        <begin position="2"/>
        <end position="233"/>
    </location>
</feature>
<evidence type="ECO:0000313" key="3">
    <source>
        <dbReference type="Proteomes" id="UP001607302"/>
    </source>
</evidence>
<sequence length="256" mass="29457">MLHFTDIVGHTADHLHKINEVVEMLRKSFNNAFQPYQRLCIDESLLYKGRLSFKQYIPSKRSRFGIKSFLFCDCKTGYIQNIIIYCGASITVATEYQYIGMPGNIVMSLLQPFLNKGHTTYPDNWFSSPILFNLLHKKSMNACGTVQRRWKEMPKITDKLKKGEAVFRSSENLLAMKWFDRKEFYMLSTIHTVEFAEIPKSRKNKIILKPKCVIDYNSSTGTIDKSDMNTTKIMNIIGAAGQEVIILQGLQGDIFL</sequence>
<proteinExistence type="predicted"/>